<dbReference type="Gene3D" id="2.30.30.30">
    <property type="match status" value="1"/>
</dbReference>
<evidence type="ECO:0000259" key="5">
    <source>
        <dbReference type="PROSITE" id="PS50172"/>
    </source>
</evidence>
<gene>
    <name evidence="6" type="primary">Tp53bp1</name>
    <name evidence="6" type="ORF">CDAR_491061</name>
</gene>
<dbReference type="Pfam" id="PF16589">
    <property type="entry name" value="BRCT_2"/>
    <property type="match status" value="1"/>
</dbReference>
<dbReference type="PANTHER" id="PTHR15321:SF3">
    <property type="entry name" value="TP53-BINDING PROTEIN 1"/>
    <property type="match status" value="1"/>
</dbReference>
<feature type="compositionally biased region" description="Basic residues" evidence="4">
    <location>
        <begin position="779"/>
        <end position="797"/>
    </location>
</feature>
<accession>A0AAV4XA93</accession>
<dbReference type="GO" id="GO:0045944">
    <property type="term" value="P:positive regulation of transcription by RNA polymerase II"/>
    <property type="evidence" value="ECO:0007669"/>
    <property type="project" value="TreeGrafter"/>
</dbReference>
<dbReference type="Proteomes" id="UP001054837">
    <property type="component" value="Unassembled WGS sequence"/>
</dbReference>
<keyword evidence="2" id="KW-0227">DNA damage</keyword>
<dbReference type="InterPro" id="IPR036420">
    <property type="entry name" value="BRCT_dom_sf"/>
</dbReference>
<dbReference type="PROSITE" id="PS50172">
    <property type="entry name" value="BRCT"/>
    <property type="match status" value="2"/>
</dbReference>
<dbReference type="EMBL" id="BPLQ01015723">
    <property type="protein sequence ID" value="GIY90886.1"/>
    <property type="molecule type" value="Genomic_DNA"/>
</dbReference>
<feature type="region of interest" description="Disordered" evidence="4">
    <location>
        <begin position="73"/>
        <end position="92"/>
    </location>
</feature>
<protein>
    <submittedName>
        <fullName evidence="6">TP53-binding protein 1</fullName>
    </submittedName>
</protein>
<feature type="region of interest" description="Disordered" evidence="4">
    <location>
        <begin position="1"/>
        <end position="35"/>
    </location>
</feature>
<feature type="region of interest" description="Disordered" evidence="4">
    <location>
        <begin position="994"/>
        <end position="1090"/>
    </location>
</feature>
<dbReference type="GO" id="GO:0005634">
    <property type="term" value="C:nucleus"/>
    <property type="evidence" value="ECO:0007669"/>
    <property type="project" value="UniProtKB-SubCell"/>
</dbReference>
<organism evidence="6 7">
    <name type="scientific">Caerostris darwini</name>
    <dbReference type="NCBI Taxonomy" id="1538125"/>
    <lineage>
        <taxon>Eukaryota</taxon>
        <taxon>Metazoa</taxon>
        <taxon>Ecdysozoa</taxon>
        <taxon>Arthropoda</taxon>
        <taxon>Chelicerata</taxon>
        <taxon>Arachnida</taxon>
        <taxon>Araneae</taxon>
        <taxon>Araneomorphae</taxon>
        <taxon>Entelegynae</taxon>
        <taxon>Araneoidea</taxon>
        <taxon>Araneidae</taxon>
        <taxon>Caerostris</taxon>
    </lineage>
</organism>
<dbReference type="CDD" id="cd20383">
    <property type="entry name" value="Tudor_53BP1"/>
    <property type="match status" value="1"/>
</dbReference>
<dbReference type="CDD" id="cd17745">
    <property type="entry name" value="BRCT_p53bp1_rpt1"/>
    <property type="match status" value="1"/>
</dbReference>
<feature type="region of interest" description="Disordered" evidence="4">
    <location>
        <begin position="526"/>
        <end position="557"/>
    </location>
</feature>
<dbReference type="Pfam" id="PF18428">
    <property type="entry name" value="BRCT_3"/>
    <property type="match status" value="1"/>
</dbReference>
<evidence type="ECO:0000256" key="4">
    <source>
        <dbReference type="SAM" id="MobiDB-lite"/>
    </source>
</evidence>
<dbReference type="Pfam" id="PF09038">
    <property type="entry name" value="53-BP1_Tudor"/>
    <property type="match status" value="1"/>
</dbReference>
<dbReference type="InterPro" id="IPR047249">
    <property type="entry name" value="BRCT_p53bp1-like_rpt1"/>
</dbReference>
<evidence type="ECO:0000256" key="3">
    <source>
        <dbReference type="ARBA" id="ARBA00023242"/>
    </source>
</evidence>
<feature type="domain" description="BRCT" evidence="5">
    <location>
        <begin position="1103"/>
        <end position="1218"/>
    </location>
</feature>
<evidence type="ECO:0000256" key="1">
    <source>
        <dbReference type="ARBA" id="ARBA00004123"/>
    </source>
</evidence>
<feature type="compositionally biased region" description="Acidic residues" evidence="4">
    <location>
        <begin position="244"/>
        <end position="253"/>
    </location>
</feature>
<evidence type="ECO:0000256" key="2">
    <source>
        <dbReference type="ARBA" id="ARBA00022763"/>
    </source>
</evidence>
<dbReference type="Gene3D" id="3.40.50.10190">
    <property type="entry name" value="BRCT domain"/>
    <property type="match status" value="2"/>
</dbReference>
<feature type="compositionally biased region" description="Low complexity" evidence="4">
    <location>
        <begin position="710"/>
        <end position="722"/>
    </location>
</feature>
<keyword evidence="3" id="KW-0539">Nucleus</keyword>
<feature type="region of interest" description="Disordered" evidence="4">
    <location>
        <begin position="212"/>
        <end position="363"/>
    </location>
</feature>
<dbReference type="SUPFAM" id="SSF52113">
    <property type="entry name" value="BRCT domain"/>
    <property type="match status" value="2"/>
</dbReference>
<feature type="compositionally biased region" description="Basic and acidic residues" evidence="4">
    <location>
        <begin position="402"/>
        <end position="482"/>
    </location>
</feature>
<sequence length="1346" mass="150313">MEEEQEDNNLLRPSSSGDAEQGNSQGFTPAVEPEPIRILQLSQSFFVADTVEEDESMIPPTQEMLIPNTQPLADISDKEGNISNGNNDTTLSNLDETYMERLVKDVKQDDKRDDDDFLEFLGSQNDMTQDIPELEETQQLLSTRADLASYTSKDLDFKTAEDDEDDDWQLKFSETQETQELLSTAKMQLQEPDDIVAQLSAVLEEEKVDEFLKKDTNSDQSAKESEQENKEIFDIPEVIVQKQEEEEESENEIEPSQSCLRDDTYSAFRDQLTQIAQEARTSHSTPDCSMNGGPKTVKLDSKPFMGPSPIGMKPEGNETIVSEPVVSESEQTIDILSSESKLVSSPSKEVSKEEDIPILVLDTEPEQLPELSVAPEISKEENKTTVVCDTIDLLSSVDTTNEDLKSEDAPELEKQTEDVDSKKKSANNEKKLVKDSAEQKELEKDEHMKIFEEKAKVDEPMEISEKNLEENKPVEKSEEKLEANIPIETSEEKELEMKETVEISCEKILKKDELSVIPELDESKISKTGVSSTDEQEIADTSIENEQKSEAKEEGSEILTDTLPDTVPSEMLPPLTKSRLSRKQKIETKTLQPASIYEKFEKHPKAVVGSFKNTESLQKIFDNFYGIFLEHECMDAMLSLKPNEELKVKKVLDFTVRNNKVYLEQSLEIGTPGYHQRPIAFSPHSSSSSTTTSTVSTIKSLHSGEMADLSSSSSAKSANSSAVQLDSMTHSSLSSQDHGQKTSTQNSQQEPGSFGNIFNQQPKEVQGVDVELAVISPIRKQKAKPKPPVGRGRRGGRKAAPVIKTPALAKRKRGRAPKSAEVTTDDTSKEEETSASSSRPKKMPRRKKNETEQTPKTEVKESDVVPEIVVLEGNDPYKDSPYGSILPGVRVMARWKDGFYYPGVVQSQELEGRWSVRFDDHDVRAIPQENLIKVFNLDIGTAVFVMSSDNYYDPGIICGHYKDSTGSGYEVEINTGVTKRYPRSAVILSSEQAKLFTSSRPPTTPATMTINLDNIIDGKRKRKSIQSAESTASVKKSPRRISERISKIDPNLDSTESGSCTTDKEKKSEDTTEEAVAPRRKKRRAATTGAVKIRETITRGSGKQKQLFGEYAFLLTNSGRKPIRRAYDSGSLEEDDELLPFDKDELKELILSRGGEVVEKFDDILNCKRKNVYLLANTHLRTVKYIQCLAAGVLCVRHHWIQNCIYKGEILNVSSYVLPAGKSLLKDKIIEWHGKTDVLKGMKFCVSSAKESPFVYTWVPVLLSASAESVLKYNLPTSKSGRKKKAGSSMYVDVLVTNTLCPADVLQSAIKRKIPTVSTEWVIQSLIEGEVLPYDAHPKFKYDAAD</sequence>
<dbReference type="InterPro" id="IPR047250">
    <property type="entry name" value="BRCT_p53bp1-like_rpt2"/>
</dbReference>
<evidence type="ECO:0000313" key="7">
    <source>
        <dbReference type="Proteomes" id="UP001054837"/>
    </source>
</evidence>
<feature type="domain" description="BRCT" evidence="5">
    <location>
        <begin position="1234"/>
        <end position="1339"/>
    </location>
</feature>
<keyword evidence="7" id="KW-1185">Reference proteome</keyword>
<dbReference type="SMART" id="SM00292">
    <property type="entry name" value="BRCT"/>
    <property type="match status" value="2"/>
</dbReference>
<feature type="compositionally biased region" description="Polar residues" evidence="4">
    <location>
        <begin position="994"/>
        <end position="1012"/>
    </location>
</feature>
<feature type="compositionally biased region" description="Low complexity" evidence="4">
    <location>
        <begin position="336"/>
        <end position="348"/>
    </location>
</feature>
<comment type="subcellular location">
    <subcellularLocation>
        <location evidence="1">Nucleus</location>
    </subcellularLocation>
</comment>
<feature type="compositionally biased region" description="Basic residues" evidence="4">
    <location>
        <begin position="839"/>
        <end position="848"/>
    </location>
</feature>
<name>A0AAV4XA93_9ARAC</name>
<feature type="compositionally biased region" description="Basic and acidic residues" evidence="4">
    <location>
        <begin position="545"/>
        <end position="555"/>
    </location>
</feature>
<feature type="region of interest" description="Disordered" evidence="4">
    <location>
        <begin position="678"/>
        <end position="697"/>
    </location>
</feature>
<feature type="compositionally biased region" description="Polar residues" evidence="4">
    <location>
        <begin position="1025"/>
        <end position="1034"/>
    </location>
</feature>
<dbReference type="InterPro" id="IPR015125">
    <property type="entry name" value="53-BP1_Tudor"/>
</dbReference>
<feature type="compositionally biased region" description="Low complexity" evidence="4">
    <location>
        <begin position="685"/>
        <end position="697"/>
    </location>
</feature>
<proteinExistence type="predicted"/>
<comment type="caution">
    <text evidence="6">The sequence shown here is derived from an EMBL/GenBank/DDBJ whole genome shotgun (WGS) entry which is preliminary data.</text>
</comment>
<dbReference type="PANTHER" id="PTHR15321">
    <property type="entry name" value="TUMOR SUPPRESSOR P53-BINDING PROTEIN 1"/>
    <property type="match status" value="1"/>
</dbReference>
<evidence type="ECO:0000313" key="6">
    <source>
        <dbReference type="EMBL" id="GIY90886.1"/>
    </source>
</evidence>
<feature type="compositionally biased region" description="Basic and acidic residues" evidence="4">
    <location>
        <begin position="849"/>
        <end position="861"/>
    </location>
</feature>
<dbReference type="CDD" id="cd17724">
    <property type="entry name" value="BRCT_p53bp1_rpt2"/>
    <property type="match status" value="1"/>
</dbReference>
<feature type="compositionally biased region" description="Basic and acidic residues" evidence="4">
    <location>
        <begin position="212"/>
        <end position="233"/>
    </location>
</feature>
<feature type="region of interest" description="Disordered" evidence="4">
    <location>
        <begin position="395"/>
        <end position="498"/>
    </location>
</feature>
<feature type="compositionally biased region" description="Polar residues" evidence="4">
    <location>
        <begin position="723"/>
        <end position="759"/>
    </location>
</feature>
<dbReference type="Gene3D" id="2.30.30.140">
    <property type="match status" value="1"/>
</dbReference>
<feature type="region of interest" description="Disordered" evidence="4">
    <location>
        <begin position="778"/>
        <end position="861"/>
    </location>
</feature>
<dbReference type="InterPro" id="IPR014722">
    <property type="entry name" value="Rib_uL2_dom2"/>
</dbReference>
<feature type="compositionally biased region" description="Polar residues" evidence="4">
    <location>
        <begin position="81"/>
        <end position="92"/>
    </location>
</feature>
<dbReference type="GO" id="GO:0000077">
    <property type="term" value="P:DNA damage checkpoint signaling"/>
    <property type="evidence" value="ECO:0007669"/>
    <property type="project" value="TreeGrafter"/>
</dbReference>
<dbReference type="InterPro" id="IPR001357">
    <property type="entry name" value="BRCT_dom"/>
</dbReference>
<reference evidence="6 7" key="1">
    <citation type="submission" date="2021-06" db="EMBL/GenBank/DDBJ databases">
        <title>Caerostris darwini draft genome.</title>
        <authorList>
            <person name="Kono N."/>
            <person name="Arakawa K."/>
        </authorList>
    </citation>
    <scope>NUCLEOTIDE SEQUENCE [LARGE SCALE GENOMIC DNA]</scope>
</reference>
<dbReference type="InterPro" id="IPR047252">
    <property type="entry name" value="TP53BP1-like"/>
</dbReference>
<dbReference type="SUPFAM" id="SSF63748">
    <property type="entry name" value="Tudor/PWWP/MBT"/>
    <property type="match status" value="1"/>
</dbReference>
<dbReference type="GO" id="GO:0042393">
    <property type="term" value="F:histone binding"/>
    <property type="evidence" value="ECO:0007669"/>
    <property type="project" value="TreeGrafter"/>
</dbReference>
<feature type="compositionally biased region" description="Polar residues" evidence="4">
    <location>
        <begin position="11"/>
        <end position="27"/>
    </location>
</feature>
<feature type="region of interest" description="Disordered" evidence="4">
    <location>
        <begin position="707"/>
        <end position="759"/>
    </location>
</feature>